<organism evidence="3 4">
    <name type="scientific">Nocardia fluminea</name>
    <dbReference type="NCBI Taxonomy" id="134984"/>
    <lineage>
        <taxon>Bacteria</taxon>
        <taxon>Bacillati</taxon>
        <taxon>Actinomycetota</taxon>
        <taxon>Actinomycetes</taxon>
        <taxon>Mycobacteriales</taxon>
        <taxon>Nocardiaceae</taxon>
        <taxon>Nocardia</taxon>
    </lineage>
</organism>
<feature type="transmembrane region" description="Helical" evidence="2">
    <location>
        <begin position="12"/>
        <end position="33"/>
    </location>
</feature>
<proteinExistence type="predicted"/>
<keyword evidence="2" id="KW-1133">Transmembrane helix</keyword>
<dbReference type="EMBL" id="PJMW01000002">
    <property type="protein sequence ID" value="PKV79940.1"/>
    <property type="molecule type" value="Genomic_DNA"/>
</dbReference>
<keyword evidence="2" id="KW-0812">Transmembrane</keyword>
<accession>A0A2N3VE68</accession>
<keyword evidence="4" id="KW-1185">Reference proteome</keyword>
<feature type="compositionally biased region" description="Polar residues" evidence="1">
    <location>
        <begin position="110"/>
        <end position="123"/>
    </location>
</feature>
<feature type="region of interest" description="Disordered" evidence="1">
    <location>
        <begin position="69"/>
        <end position="123"/>
    </location>
</feature>
<protein>
    <submittedName>
        <fullName evidence="3">Uncharacterized protein</fullName>
    </submittedName>
</protein>
<keyword evidence="2" id="KW-0472">Membrane</keyword>
<feature type="transmembrane region" description="Helical" evidence="2">
    <location>
        <begin position="45"/>
        <end position="64"/>
    </location>
</feature>
<feature type="compositionally biased region" description="Basic and acidic residues" evidence="1">
    <location>
        <begin position="69"/>
        <end position="99"/>
    </location>
</feature>
<dbReference type="RefSeq" id="WP_245914615.1">
    <property type="nucleotide sequence ID" value="NZ_PJMW01000002.1"/>
</dbReference>
<dbReference type="Proteomes" id="UP000233766">
    <property type="component" value="Unassembled WGS sequence"/>
</dbReference>
<evidence type="ECO:0000313" key="4">
    <source>
        <dbReference type="Proteomes" id="UP000233766"/>
    </source>
</evidence>
<gene>
    <name evidence="3" type="ORF">ATK86_4356</name>
</gene>
<evidence type="ECO:0000313" key="3">
    <source>
        <dbReference type="EMBL" id="PKV79940.1"/>
    </source>
</evidence>
<dbReference type="AlphaFoldDB" id="A0A2N3VE68"/>
<evidence type="ECO:0000256" key="1">
    <source>
        <dbReference type="SAM" id="MobiDB-lite"/>
    </source>
</evidence>
<comment type="caution">
    <text evidence="3">The sequence shown here is derived from an EMBL/GenBank/DDBJ whole genome shotgun (WGS) entry which is preliminary data.</text>
</comment>
<sequence>MNAGLTAESPQPADTVCAGLGALAALAAGVGLLRPIATLPPMRSGIAAAAVGVLALAAMLNGVGHVHSHGDTGDHAHAAGDDHAHGEDHGTDAKPRAWDPAKPIDLSGVTGVTSDQQSRTTNLVRSTLDSLPAFAGREHGGRPRLPLDR</sequence>
<name>A0A2N3VE68_9NOCA</name>
<reference evidence="3 4" key="1">
    <citation type="submission" date="2017-12" db="EMBL/GenBank/DDBJ databases">
        <title>Sequencing the genomes of 1000 Actinobacteria strains.</title>
        <authorList>
            <person name="Klenk H.-P."/>
        </authorList>
    </citation>
    <scope>NUCLEOTIDE SEQUENCE [LARGE SCALE GENOMIC DNA]</scope>
    <source>
        <strain evidence="3 4">DSM 44489</strain>
    </source>
</reference>
<evidence type="ECO:0000256" key="2">
    <source>
        <dbReference type="SAM" id="Phobius"/>
    </source>
</evidence>